<keyword evidence="3" id="KW-1185">Reference proteome</keyword>
<protein>
    <submittedName>
        <fullName evidence="2">Uncharacterized protein</fullName>
    </submittedName>
</protein>
<dbReference type="RefSeq" id="WP_017823035.1">
    <property type="nucleotide sequence ID" value="NZ_AORC01000006.1"/>
</dbReference>
<evidence type="ECO:0000256" key="1">
    <source>
        <dbReference type="SAM" id="Phobius"/>
    </source>
</evidence>
<proteinExistence type="predicted"/>
<gene>
    <name evidence="2" type="ORF">D641_0106660</name>
</gene>
<keyword evidence="1" id="KW-1133">Transmembrane helix</keyword>
<name>A0A022KVL3_9MICO</name>
<keyword evidence="1" id="KW-0812">Transmembrane</keyword>
<dbReference type="EMBL" id="AORC01000006">
    <property type="protein sequence ID" value="EYT50042.1"/>
    <property type="molecule type" value="Genomic_DNA"/>
</dbReference>
<dbReference type="HOGENOM" id="CLU_2153498_0_0_11"/>
<evidence type="ECO:0000313" key="2">
    <source>
        <dbReference type="EMBL" id="EYT50042.1"/>
    </source>
</evidence>
<keyword evidence="1" id="KW-0472">Membrane</keyword>
<feature type="transmembrane region" description="Helical" evidence="1">
    <location>
        <begin position="82"/>
        <end position="102"/>
    </location>
</feature>
<dbReference type="AlphaFoldDB" id="A0A022KVL3"/>
<accession>A0A022KVL3</accession>
<evidence type="ECO:0000313" key="3">
    <source>
        <dbReference type="Proteomes" id="UP000019754"/>
    </source>
</evidence>
<reference evidence="2 3" key="1">
    <citation type="journal article" date="2013" name="Genome Announc.">
        <title>Draft genome sequence of an Actinobacterium, Brachybacterium muris strain UCD-AY4.</title>
        <authorList>
            <person name="Lo J.R."/>
            <person name="Lang J.M."/>
            <person name="Darling A.E."/>
            <person name="Eisen J.A."/>
            <person name="Coil D.A."/>
        </authorList>
    </citation>
    <scope>NUCLEOTIDE SEQUENCE [LARGE SCALE GENOMIC DNA]</scope>
    <source>
        <strain evidence="2 3">UCD-AY4</strain>
    </source>
</reference>
<organism evidence="2 3">
    <name type="scientific">Brachybacterium muris UCD-AY4</name>
    <dbReference type="NCBI Taxonomy" id="1249481"/>
    <lineage>
        <taxon>Bacteria</taxon>
        <taxon>Bacillati</taxon>
        <taxon>Actinomycetota</taxon>
        <taxon>Actinomycetes</taxon>
        <taxon>Micrococcales</taxon>
        <taxon>Dermabacteraceae</taxon>
        <taxon>Brachybacterium</taxon>
    </lineage>
</organism>
<feature type="transmembrane region" description="Helical" evidence="1">
    <location>
        <begin position="58"/>
        <end position="76"/>
    </location>
</feature>
<sequence length="111" mass="11828">MYRTLIWPLIILAIIPVLAWAMFERTGWGYVAALTVVGLMLASLAFTHDRLDQATLRTAVVVTIVLSIAGTLYTGVAFGDPLLAVPFLASLGGAVAISRAAAKDAAERSRR</sequence>
<dbReference type="Proteomes" id="UP000019754">
    <property type="component" value="Unassembled WGS sequence"/>
</dbReference>
<feature type="transmembrane region" description="Helical" evidence="1">
    <location>
        <begin position="29"/>
        <end position="46"/>
    </location>
</feature>
<comment type="caution">
    <text evidence="2">The sequence shown here is derived from an EMBL/GenBank/DDBJ whole genome shotgun (WGS) entry which is preliminary data.</text>
</comment>